<keyword evidence="1" id="KW-0378">Hydrolase</keyword>
<protein>
    <submittedName>
        <fullName evidence="1">AB hydrolase-1 domain-containing protein</fullName>
    </submittedName>
</protein>
<dbReference type="AlphaFoldDB" id="A0A699YSW1"/>
<dbReference type="EMBL" id="BLLF01000528">
    <property type="protein sequence ID" value="GFH12671.1"/>
    <property type="molecule type" value="Genomic_DNA"/>
</dbReference>
<dbReference type="PANTHER" id="PTHR11005">
    <property type="entry name" value="LYSOSOMAL ACID LIPASE-RELATED"/>
    <property type="match status" value="1"/>
</dbReference>
<sequence length="221" mass="24127">MSKPDVHLVGHSQGASLPLAMLADQPDLSKVTGLSVSLAPVVYAKYITSNAMLAFCKLGNSSKIYRDLGPQEAAYMADYTQRAVTAGICQRPLPSRLCEGILSAMGGGSSYITAAQNKRYWQGWPSPSSFFNALHWSQIATEPRPRFRKFDYGAEYNLSRIASPVYLLWGGQDQLAAPRDCALTMARLSAVGALAGSYEVQSYQHMDFIWDLGVATRAYGK</sequence>
<accession>A0A699YSW1</accession>
<dbReference type="GO" id="GO:0016787">
    <property type="term" value="F:hydrolase activity"/>
    <property type="evidence" value="ECO:0007669"/>
    <property type="project" value="UniProtKB-KW"/>
</dbReference>
<dbReference type="Proteomes" id="UP000485058">
    <property type="component" value="Unassembled WGS sequence"/>
</dbReference>
<name>A0A699YSW1_HAELA</name>
<dbReference type="Gene3D" id="3.40.50.1820">
    <property type="entry name" value="alpha/beta hydrolase"/>
    <property type="match status" value="1"/>
</dbReference>
<proteinExistence type="predicted"/>
<feature type="non-terminal residue" evidence="1">
    <location>
        <position position="221"/>
    </location>
</feature>
<keyword evidence="2" id="KW-1185">Reference proteome</keyword>
<reference evidence="1 2" key="1">
    <citation type="submission" date="2020-02" db="EMBL/GenBank/DDBJ databases">
        <title>Draft genome sequence of Haematococcus lacustris strain NIES-144.</title>
        <authorList>
            <person name="Morimoto D."/>
            <person name="Nakagawa S."/>
            <person name="Yoshida T."/>
            <person name="Sawayama S."/>
        </authorList>
    </citation>
    <scope>NUCLEOTIDE SEQUENCE [LARGE SCALE GENOMIC DNA]</scope>
    <source>
        <strain evidence="1 2">NIES-144</strain>
    </source>
</reference>
<organism evidence="1 2">
    <name type="scientific">Haematococcus lacustris</name>
    <name type="common">Green alga</name>
    <name type="synonym">Haematococcus pluvialis</name>
    <dbReference type="NCBI Taxonomy" id="44745"/>
    <lineage>
        <taxon>Eukaryota</taxon>
        <taxon>Viridiplantae</taxon>
        <taxon>Chlorophyta</taxon>
        <taxon>core chlorophytes</taxon>
        <taxon>Chlorophyceae</taxon>
        <taxon>CS clade</taxon>
        <taxon>Chlamydomonadales</taxon>
        <taxon>Haematococcaceae</taxon>
        <taxon>Haematococcus</taxon>
    </lineage>
</organism>
<dbReference type="SUPFAM" id="SSF53474">
    <property type="entry name" value="alpha/beta-Hydrolases"/>
    <property type="match status" value="1"/>
</dbReference>
<evidence type="ECO:0000313" key="2">
    <source>
        <dbReference type="Proteomes" id="UP000485058"/>
    </source>
</evidence>
<dbReference type="InterPro" id="IPR029058">
    <property type="entry name" value="AB_hydrolase_fold"/>
</dbReference>
<gene>
    <name evidence="1" type="ORF">HaLaN_08398</name>
</gene>
<comment type="caution">
    <text evidence="1">The sequence shown here is derived from an EMBL/GenBank/DDBJ whole genome shotgun (WGS) entry which is preliminary data.</text>
</comment>
<evidence type="ECO:0000313" key="1">
    <source>
        <dbReference type="EMBL" id="GFH12671.1"/>
    </source>
</evidence>
<feature type="non-terminal residue" evidence="1">
    <location>
        <position position="1"/>
    </location>
</feature>